<dbReference type="Gramene" id="OBART10G05390.1">
    <property type="protein sequence ID" value="OBART10G05390.1"/>
    <property type="gene ID" value="OBART10G05390"/>
</dbReference>
<dbReference type="EnsemblPlants" id="OBART10G05390.1">
    <property type="protein sequence ID" value="OBART10G05390.1"/>
    <property type="gene ID" value="OBART10G05390"/>
</dbReference>
<name>A0A0D3HC53_9ORYZ</name>
<organism evidence="2">
    <name type="scientific">Oryza barthii</name>
    <dbReference type="NCBI Taxonomy" id="65489"/>
    <lineage>
        <taxon>Eukaryota</taxon>
        <taxon>Viridiplantae</taxon>
        <taxon>Streptophyta</taxon>
        <taxon>Embryophyta</taxon>
        <taxon>Tracheophyta</taxon>
        <taxon>Spermatophyta</taxon>
        <taxon>Magnoliopsida</taxon>
        <taxon>Liliopsida</taxon>
        <taxon>Poales</taxon>
        <taxon>Poaceae</taxon>
        <taxon>BOP clade</taxon>
        <taxon>Oryzoideae</taxon>
        <taxon>Oryzeae</taxon>
        <taxon>Oryzinae</taxon>
        <taxon>Oryza</taxon>
    </lineage>
</organism>
<protein>
    <submittedName>
        <fullName evidence="2">Uncharacterized protein</fullName>
    </submittedName>
</protein>
<keyword evidence="3" id="KW-1185">Reference proteome</keyword>
<reference evidence="2" key="2">
    <citation type="submission" date="2015-03" db="UniProtKB">
        <authorList>
            <consortium name="EnsemblPlants"/>
        </authorList>
    </citation>
    <scope>IDENTIFICATION</scope>
</reference>
<evidence type="ECO:0000313" key="2">
    <source>
        <dbReference type="EnsemblPlants" id="OBART10G05390.1"/>
    </source>
</evidence>
<accession>A0A0D3HC53</accession>
<proteinExistence type="predicted"/>
<dbReference type="AlphaFoldDB" id="A0A0D3HC53"/>
<feature type="compositionally biased region" description="Polar residues" evidence="1">
    <location>
        <begin position="50"/>
        <end position="59"/>
    </location>
</feature>
<evidence type="ECO:0000313" key="3">
    <source>
        <dbReference type="Proteomes" id="UP000026960"/>
    </source>
</evidence>
<feature type="region of interest" description="Disordered" evidence="1">
    <location>
        <begin position="12"/>
        <end position="59"/>
    </location>
</feature>
<reference evidence="2" key="1">
    <citation type="journal article" date="2009" name="Rice">
        <title>De Novo Next Generation Sequencing of Plant Genomes.</title>
        <authorList>
            <person name="Rounsley S."/>
            <person name="Marri P.R."/>
            <person name="Yu Y."/>
            <person name="He R."/>
            <person name="Sisneros N."/>
            <person name="Goicoechea J.L."/>
            <person name="Lee S.J."/>
            <person name="Angelova A."/>
            <person name="Kudrna D."/>
            <person name="Luo M."/>
            <person name="Affourtit J."/>
            <person name="Desany B."/>
            <person name="Knight J."/>
            <person name="Niazi F."/>
            <person name="Egholm M."/>
            <person name="Wing R.A."/>
        </authorList>
    </citation>
    <scope>NUCLEOTIDE SEQUENCE [LARGE SCALE GENOMIC DNA]</scope>
    <source>
        <strain evidence="2">cv. IRGC 105608</strain>
    </source>
</reference>
<dbReference type="Proteomes" id="UP000026960">
    <property type="component" value="Chromosome 10"/>
</dbReference>
<evidence type="ECO:0000256" key="1">
    <source>
        <dbReference type="SAM" id="MobiDB-lite"/>
    </source>
</evidence>
<dbReference type="HOGENOM" id="CLU_2964496_0_0_1"/>
<feature type="compositionally biased region" description="Low complexity" evidence="1">
    <location>
        <begin position="32"/>
        <end position="43"/>
    </location>
</feature>
<sequence>MRTVWRCRGIGSDLVDSAGSHTAGKGSGAGGATAATETPHAASRSAWQPARTSTTAPPV</sequence>
<dbReference type="PaxDb" id="65489-OBART10G05390.1"/>